<keyword evidence="6" id="KW-1133">Transmembrane helix</keyword>
<gene>
    <name evidence="8" type="ORF">QWJ38_02470</name>
</gene>
<dbReference type="InterPro" id="IPR011990">
    <property type="entry name" value="TPR-like_helical_dom_sf"/>
</dbReference>
<dbReference type="SUPFAM" id="SSF46894">
    <property type="entry name" value="C-terminal effector domain of the bipartite response regulators"/>
    <property type="match status" value="1"/>
</dbReference>
<dbReference type="Proteomes" id="UP001228044">
    <property type="component" value="Unassembled WGS sequence"/>
</dbReference>
<organism evidence="8 9">
    <name type="scientific">Roseateles violae</name>
    <dbReference type="NCBI Taxonomy" id="3058042"/>
    <lineage>
        <taxon>Bacteria</taxon>
        <taxon>Pseudomonadati</taxon>
        <taxon>Pseudomonadota</taxon>
        <taxon>Betaproteobacteria</taxon>
        <taxon>Burkholderiales</taxon>
        <taxon>Sphaerotilaceae</taxon>
        <taxon>Roseateles</taxon>
    </lineage>
</organism>
<dbReference type="Gene3D" id="1.25.40.10">
    <property type="entry name" value="Tetratricopeptide repeat domain"/>
    <property type="match status" value="2"/>
</dbReference>
<dbReference type="InterPro" id="IPR001867">
    <property type="entry name" value="OmpR/PhoB-type_DNA-bd"/>
</dbReference>
<evidence type="ECO:0000256" key="1">
    <source>
        <dbReference type="ARBA" id="ARBA00022737"/>
    </source>
</evidence>
<dbReference type="Pfam" id="PF00486">
    <property type="entry name" value="Trans_reg_C"/>
    <property type="match status" value="1"/>
</dbReference>
<reference evidence="8 9" key="1">
    <citation type="submission" date="2023-06" db="EMBL/GenBank/DDBJ databases">
        <title>Pelomonas sp. PFR6 16S ribosomal RNA gene Genome sequencing and assembly.</title>
        <authorList>
            <person name="Woo H."/>
        </authorList>
    </citation>
    <scope>NUCLEOTIDE SEQUENCE [LARGE SCALE GENOMIC DNA]</scope>
    <source>
        <strain evidence="8 9">PFR6</strain>
    </source>
</reference>
<keyword evidence="3 4" id="KW-0238">DNA-binding</keyword>
<evidence type="ECO:0000256" key="3">
    <source>
        <dbReference type="ARBA" id="ARBA00023125"/>
    </source>
</evidence>
<feature type="region of interest" description="Disordered" evidence="5">
    <location>
        <begin position="122"/>
        <end position="157"/>
    </location>
</feature>
<dbReference type="PROSITE" id="PS51755">
    <property type="entry name" value="OMPR_PHOB"/>
    <property type="match status" value="1"/>
</dbReference>
<keyword evidence="2" id="KW-0802">TPR repeat</keyword>
<dbReference type="InterPro" id="IPR016032">
    <property type="entry name" value="Sig_transdc_resp-reg_C-effctor"/>
</dbReference>
<dbReference type="InterPro" id="IPR052346">
    <property type="entry name" value="O-mannosyl-transferase_TMTC"/>
</dbReference>
<dbReference type="CDD" id="cd00383">
    <property type="entry name" value="trans_reg_C"/>
    <property type="match status" value="1"/>
</dbReference>
<feature type="compositionally biased region" description="Polar residues" evidence="5">
    <location>
        <begin position="1"/>
        <end position="13"/>
    </location>
</feature>
<dbReference type="SUPFAM" id="SSF48452">
    <property type="entry name" value="TPR-like"/>
    <property type="match status" value="2"/>
</dbReference>
<sequence>MNDRSALSQSWPSRQGGLNLAQEPDFRLGTLKIQPSTLQVEHDTGLRRSLERRVMQVLVVLVHSEGRVVSRDELIERCWAGRVVGDNAINRVISRIRLLAAAIGGTGFEIETIPRVGYRLKRVEPGQPPTGSKLEESSNETGGGPSRGPERRLGARRASAPSSAARRLWLAAPIAAGTVAALAGAGWWFGRREPVVAEAARGVTLAVLPFKPLAEQEREKLLELGMADSLIMRLSRVPGLVVRSTGSTLRYAGPQQDTMRAARELDVDWIVDGSLMRDGAQLRATARLLRSADGVAVWSGSFDEKINNIFDVQDQISQRLMQALAPLIQSAVQAAPATAAPGGGTRNAEAYQLYLAAMWRAQGQRLADIERALQLLDQALSLDPGYALAWTGLAWTHRRGLWIDARPSAVFEPANRALKNALALAPDLAETRAGIGFSLYWFDFHWSAAEREFRAALRSNPNSAIAHFGLAQLLLTQDRIDEGLAHMRQTRELDPMSAVFNTLEASFLLDAGRLAEAGRRLDRALEFGPQLWLTHLTLGLLRIASGQDDQGLAALRRAVELGGDISRPKAVLGVRLAGIGQREEARALLDGLLQQAQSRYVPPTSLAALHAALGQELPALDALERAWLERDTRLIYLKDDPHWRSLQQQPRFRALKAKLRLDGFGRGLSPV</sequence>
<protein>
    <submittedName>
        <fullName evidence="8">Winged helix-turn-helix domain-containing protein</fullName>
    </submittedName>
</protein>
<dbReference type="EMBL" id="JAUHHC010000001">
    <property type="protein sequence ID" value="MDN3919136.1"/>
    <property type="molecule type" value="Genomic_DNA"/>
</dbReference>
<dbReference type="RefSeq" id="WP_290357449.1">
    <property type="nucleotide sequence ID" value="NZ_JAUHHC010000001.1"/>
</dbReference>
<keyword evidence="1" id="KW-0677">Repeat</keyword>
<dbReference type="PANTHER" id="PTHR44227">
    <property type="match status" value="1"/>
</dbReference>
<keyword evidence="9" id="KW-1185">Reference proteome</keyword>
<feature type="transmembrane region" description="Helical" evidence="6">
    <location>
        <begin position="168"/>
        <end position="189"/>
    </location>
</feature>
<evidence type="ECO:0000256" key="5">
    <source>
        <dbReference type="SAM" id="MobiDB-lite"/>
    </source>
</evidence>
<accession>A0ABT8DL45</accession>
<feature type="domain" description="OmpR/PhoB-type" evidence="7">
    <location>
        <begin position="23"/>
        <end position="122"/>
    </location>
</feature>
<evidence type="ECO:0000313" key="9">
    <source>
        <dbReference type="Proteomes" id="UP001228044"/>
    </source>
</evidence>
<evidence type="ECO:0000313" key="8">
    <source>
        <dbReference type="EMBL" id="MDN3919136.1"/>
    </source>
</evidence>
<evidence type="ECO:0000259" key="7">
    <source>
        <dbReference type="PROSITE" id="PS51755"/>
    </source>
</evidence>
<dbReference type="InterPro" id="IPR036388">
    <property type="entry name" value="WH-like_DNA-bd_sf"/>
</dbReference>
<proteinExistence type="predicted"/>
<evidence type="ECO:0000256" key="6">
    <source>
        <dbReference type="SAM" id="Phobius"/>
    </source>
</evidence>
<feature type="region of interest" description="Disordered" evidence="5">
    <location>
        <begin position="1"/>
        <end position="20"/>
    </location>
</feature>
<keyword evidence="6" id="KW-0472">Membrane</keyword>
<keyword evidence="6" id="KW-0812">Transmembrane</keyword>
<evidence type="ECO:0000256" key="2">
    <source>
        <dbReference type="ARBA" id="ARBA00022803"/>
    </source>
</evidence>
<dbReference type="SMART" id="SM00862">
    <property type="entry name" value="Trans_reg_C"/>
    <property type="match status" value="1"/>
</dbReference>
<comment type="caution">
    <text evidence="8">The sequence shown here is derived from an EMBL/GenBank/DDBJ whole genome shotgun (WGS) entry which is preliminary data.</text>
</comment>
<dbReference type="Pfam" id="PF13432">
    <property type="entry name" value="TPR_16"/>
    <property type="match status" value="1"/>
</dbReference>
<dbReference type="PANTHER" id="PTHR44227:SF3">
    <property type="entry name" value="PROTEIN O-MANNOSYL-TRANSFERASE TMTC4"/>
    <property type="match status" value="1"/>
</dbReference>
<dbReference type="Gene3D" id="1.10.10.10">
    <property type="entry name" value="Winged helix-like DNA-binding domain superfamily/Winged helix DNA-binding domain"/>
    <property type="match status" value="1"/>
</dbReference>
<name>A0ABT8DL45_9BURK</name>
<evidence type="ECO:0000256" key="4">
    <source>
        <dbReference type="PROSITE-ProRule" id="PRU01091"/>
    </source>
</evidence>
<feature type="DNA-binding region" description="OmpR/PhoB-type" evidence="4">
    <location>
        <begin position="23"/>
        <end position="122"/>
    </location>
</feature>